<organism evidence="2 3">
    <name type="scientific">Lunasporangiospora selenospora</name>
    <dbReference type="NCBI Taxonomy" id="979761"/>
    <lineage>
        <taxon>Eukaryota</taxon>
        <taxon>Fungi</taxon>
        <taxon>Fungi incertae sedis</taxon>
        <taxon>Mucoromycota</taxon>
        <taxon>Mortierellomycotina</taxon>
        <taxon>Mortierellomycetes</taxon>
        <taxon>Mortierellales</taxon>
        <taxon>Mortierellaceae</taxon>
        <taxon>Lunasporangiospora</taxon>
    </lineage>
</organism>
<feature type="compositionally biased region" description="Polar residues" evidence="1">
    <location>
        <begin position="1"/>
        <end position="18"/>
    </location>
</feature>
<dbReference type="EMBL" id="JAABOA010000637">
    <property type="protein sequence ID" value="KAF9583643.1"/>
    <property type="molecule type" value="Genomic_DNA"/>
</dbReference>
<evidence type="ECO:0000256" key="1">
    <source>
        <dbReference type="SAM" id="MobiDB-lite"/>
    </source>
</evidence>
<keyword evidence="3" id="KW-1185">Reference proteome</keyword>
<evidence type="ECO:0000313" key="3">
    <source>
        <dbReference type="Proteomes" id="UP000780801"/>
    </source>
</evidence>
<reference evidence="2" key="1">
    <citation type="journal article" date="2020" name="Fungal Divers.">
        <title>Resolving the Mortierellaceae phylogeny through synthesis of multi-gene phylogenetics and phylogenomics.</title>
        <authorList>
            <person name="Vandepol N."/>
            <person name="Liber J."/>
            <person name="Desiro A."/>
            <person name="Na H."/>
            <person name="Kennedy M."/>
            <person name="Barry K."/>
            <person name="Grigoriev I.V."/>
            <person name="Miller A.N."/>
            <person name="O'Donnell K."/>
            <person name="Stajich J.E."/>
            <person name="Bonito G."/>
        </authorList>
    </citation>
    <scope>NUCLEOTIDE SEQUENCE</scope>
    <source>
        <strain evidence="2">KOD1015</strain>
    </source>
</reference>
<feature type="region of interest" description="Disordered" evidence="1">
    <location>
        <begin position="1"/>
        <end position="27"/>
    </location>
</feature>
<gene>
    <name evidence="2" type="ORF">BGW38_008954</name>
</gene>
<comment type="caution">
    <text evidence="2">The sequence shown here is derived from an EMBL/GenBank/DDBJ whole genome shotgun (WGS) entry which is preliminary data.</text>
</comment>
<dbReference type="AlphaFoldDB" id="A0A9P6KG50"/>
<sequence>MALPANTNEASGDRTNLSGDGHKNEMTPTVMISSKHTYTHTSSLSIEQPDMLNKAFTPSVIDGFNESTASVESMQLIVDKGTLNSKDMDREDLPQEVGMRDRVPEILTKLSYRHVPSIFIYGFILLE</sequence>
<evidence type="ECO:0000313" key="2">
    <source>
        <dbReference type="EMBL" id="KAF9583643.1"/>
    </source>
</evidence>
<protein>
    <submittedName>
        <fullName evidence="2">Uncharacterized protein</fullName>
    </submittedName>
</protein>
<accession>A0A9P6KG50</accession>
<dbReference type="Proteomes" id="UP000780801">
    <property type="component" value="Unassembled WGS sequence"/>
</dbReference>
<name>A0A9P6KG50_9FUNG</name>
<proteinExistence type="predicted"/>